<feature type="chain" id="PRO_5012611783" evidence="2">
    <location>
        <begin position="23"/>
        <end position="364"/>
    </location>
</feature>
<accession>A0A1L8EHJ4</accession>
<dbReference type="AlphaFoldDB" id="A0A1L8EHJ4"/>
<keyword evidence="2" id="KW-0732">Signal</keyword>
<feature type="signal peptide" evidence="2">
    <location>
        <begin position="1"/>
        <end position="22"/>
    </location>
</feature>
<feature type="region of interest" description="Disordered" evidence="1">
    <location>
        <begin position="341"/>
        <end position="364"/>
    </location>
</feature>
<name>A0A1L8EHJ4_HAEIR</name>
<dbReference type="EMBL" id="GFDG01000597">
    <property type="protein sequence ID" value="JAV18202.1"/>
    <property type="molecule type" value="Transcribed_RNA"/>
</dbReference>
<organism evidence="3">
    <name type="scientific">Haematobia irritans</name>
    <name type="common">Horn fly</name>
    <name type="synonym">Conops irritans</name>
    <dbReference type="NCBI Taxonomy" id="7368"/>
    <lineage>
        <taxon>Eukaryota</taxon>
        <taxon>Metazoa</taxon>
        <taxon>Ecdysozoa</taxon>
        <taxon>Arthropoda</taxon>
        <taxon>Hexapoda</taxon>
        <taxon>Insecta</taxon>
        <taxon>Pterygota</taxon>
        <taxon>Neoptera</taxon>
        <taxon>Endopterygota</taxon>
        <taxon>Diptera</taxon>
        <taxon>Brachycera</taxon>
        <taxon>Muscomorpha</taxon>
        <taxon>Muscoidea</taxon>
        <taxon>Muscidae</taxon>
        <taxon>Haematobia</taxon>
    </lineage>
</organism>
<evidence type="ECO:0000313" key="3">
    <source>
        <dbReference type="EMBL" id="JAV18202.1"/>
    </source>
</evidence>
<reference evidence="3" key="1">
    <citation type="submission" date="2017-01" db="EMBL/GenBank/DDBJ databases">
        <title>An insight into the sialome and mialome of the horn fly, Haematobia irritans.</title>
        <authorList>
            <person name="Breijo M."/>
            <person name="Boiani M."/>
            <person name="Ures X."/>
            <person name="Rocha S."/>
            <person name="Sequeira M."/>
            <person name="Ribeiro J.M."/>
        </authorList>
    </citation>
    <scope>NUCLEOTIDE SEQUENCE</scope>
</reference>
<sequence length="364" mass="41255">MEILKNILFLFTLICISHSSFAANEMLDILDSNTDLTSEEIKALRPLFNQLQMQYDEIMKQAQKEDDKIEGEFAKIYQATVKEFHEQFATLMNEDPVTVYDTTLPSIEELIGTPDFEQMTPQQMNEFLDMQSILQDTLDETQESLNDLVARALKIEASLIKINKPKIITTVLKGLAVIYGVAGRVGRASYCTYSHVPQLNASLHHIYDGVDCYLFTTSLIVKIQNEIYDTTKAVKKTIFDLADVYKKVANKNSLMGKIVSMLMSLKKITWSVFGLLRHANHVIDEVITQLPDATLHVYNCGTTLLDRVPFVVESVTNVTECIMFVDDSTNDYGFLDPENSTRVPEWYPDPESGEIESGESLELF</sequence>
<evidence type="ECO:0000256" key="2">
    <source>
        <dbReference type="SAM" id="SignalP"/>
    </source>
</evidence>
<feature type="compositionally biased region" description="Acidic residues" evidence="1">
    <location>
        <begin position="351"/>
        <end position="364"/>
    </location>
</feature>
<protein>
    <submittedName>
        <fullName evidence="3">Putative filoviridae vp35</fullName>
    </submittedName>
</protein>
<evidence type="ECO:0000256" key="1">
    <source>
        <dbReference type="SAM" id="MobiDB-lite"/>
    </source>
</evidence>
<proteinExistence type="predicted"/>